<feature type="coiled-coil region" evidence="1">
    <location>
        <begin position="553"/>
        <end position="580"/>
    </location>
</feature>
<keyword evidence="4" id="KW-1185">Reference proteome</keyword>
<proteinExistence type="predicted"/>
<dbReference type="OrthoDB" id="4089164at2759"/>
<feature type="compositionally biased region" description="Low complexity" evidence="2">
    <location>
        <begin position="253"/>
        <end position="264"/>
    </location>
</feature>
<accession>A0A4P9Z9K9</accession>
<gene>
    <name evidence="3" type="ORF">METBISCDRAFT_24225</name>
</gene>
<evidence type="ECO:0000256" key="2">
    <source>
        <dbReference type="SAM" id="MobiDB-lite"/>
    </source>
</evidence>
<evidence type="ECO:0000256" key="1">
    <source>
        <dbReference type="SAM" id="Coils"/>
    </source>
</evidence>
<name>A0A4P9Z9K9_9ASCO</name>
<keyword evidence="1" id="KW-0175">Coiled coil</keyword>
<feature type="coiled-coil region" evidence="1">
    <location>
        <begin position="346"/>
        <end position="521"/>
    </location>
</feature>
<evidence type="ECO:0000313" key="4">
    <source>
        <dbReference type="Proteomes" id="UP000268321"/>
    </source>
</evidence>
<dbReference type="AlphaFoldDB" id="A0A4P9Z9K9"/>
<evidence type="ECO:0000313" key="3">
    <source>
        <dbReference type="EMBL" id="RKP29437.1"/>
    </source>
</evidence>
<dbReference type="EMBL" id="ML004487">
    <property type="protein sequence ID" value="RKP29437.1"/>
    <property type="molecule type" value="Genomic_DNA"/>
</dbReference>
<feature type="region of interest" description="Disordered" evidence="2">
    <location>
        <begin position="239"/>
        <end position="272"/>
    </location>
</feature>
<organism evidence="3 4">
    <name type="scientific">Metschnikowia bicuspidata</name>
    <dbReference type="NCBI Taxonomy" id="27322"/>
    <lineage>
        <taxon>Eukaryota</taxon>
        <taxon>Fungi</taxon>
        <taxon>Dikarya</taxon>
        <taxon>Ascomycota</taxon>
        <taxon>Saccharomycotina</taxon>
        <taxon>Pichiomycetes</taxon>
        <taxon>Metschnikowiaceae</taxon>
        <taxon>Metschnikowia</taxon>
    </lineage>
</organism>
<dbReference type="Proteomes" id="UP000268321">
    <property type="component" value="Unassembled WGS sequence"/>
</dbReference>
<feature type="compositionally biased region" description="Polar residues" evidence="2">
    <location>
        <begin position="240"/>
        <end position="252"/>
    </location>
</feature>
<protein>
    <submittedName>
        <fullName evidence="3">Uncharacterized protein</fullName>
    </submittedName>
</protein>
<reference evidence="4" key="1">
    <citation type="journal article" date="2018" name="Nat. Microbiol.">
        <title>Leveraging single-cell genomics to expand the fungal tree of life.</title>
        <authorList>
            <person name="Ahrendt S.R."/>
            <person name="Quandt C.A."/>
            <person name="Ciobanu D."/>
            <person name="Clum A."/>
            <person name="Salamov A."/>
            <person name="Andreopoulos B."/>
            <person name="Cheng J.F."/>
            <person name="Woyke T."/>
            <person name="Pelin A."/>
            <person name="Henrissat B."/>
            <person name="Reynolds N.K."/>
            <person name="Benny G.L."/>
            <person name="Smith M.E."/>
            <person name="James T.Y."/>
            <person name="Grigoriev I.V."/>
        </authorList>
    </citation>
    <scope>NUCLEOTIDE SEQUENCE [LARGE SCALE GENOMIC DNA]</scope>
    <source>
        <strain evidence="4">Baker2002</strain>
    </source>
</reference>
<sequence length="682" mass="76572">MKPVPLTVRLIPSLLGKEPKIVHEENTVKFRGEQFPVGPKMHVLSDSTIHGLISTSATIVLLADQYLSAGPSLKEILMFACSLGLASVSVASIAKNRSYVDMMSSDSNRKFLSKMPLNRILHKTKLNDEVGGQLLNTREKDTPCGDLPRLRSITVILIYVGANVLTIVDLAGLERFISFCRLNEGFGSSRHGALLGFIFEVIPMTNPRYVLHLDQESDESDIRAILNIFRSSAKECSPEILSSSARSSGTHNTGTPRSTGTPPGYARPTKSSIAPKMKSGLIYQVTKPKLTKVPTASRSQHHASHVLKLTKATMKKIEQDRAISNLKNRYHQIILRLKQDLNDLRSFSLLRNLSKAKQQLTALENKYTDKDCQHIQISEELLEQVSSLSKEKQSLQVLLLENEALLKINTKEYETKEAHFQNQIKECQRKIFELRNQATEALSSRKTFEEKLARCVKHFEHEKAALKSQNEQLSSVNQSLQFEVSQLKSQIEVRRSSQAELDDLKIQNKKLMSSIQEIKSTEHIQKESTRSLANELAEPRTAHQAKLQKIKHLLEFKTKVDELEKDNQQLRKELQESKANYQRDLTSGNGTHAGPTIDKGSEIFGYPDVGFGNPSSFSPITGFQQLSQIEFPSLLEKPILGLVSSPNRILRQSNVRLSGPPQGKLASSPIKRDFRGWEDIEN</sequence>